<dbReference type="InterPro" id="IPR011992">
    <property type="entry name" value="EF-hand-dom_pair"/>
</dbReference>
<dbReference type="EMBL" id="MPOH02000006">
    <property type="protein sequence ID" value="OQD57006.1"/>
    <property type="molecule type" value="Genomic_DNA"/>
</dbReference>
<dbReference type="Proteomes" id="UP000184286">
    <property type="component" value="Unassembled WGS sequence"/>
</dbReference>
<organism evidence="2 4">
    <name type="scientific">Streptomyces phaeoluteigriseus</name>
    <dbReference type="NCBI Taxonomy" id="114686"/>
    <lineage>
        <taxon>Bacteria</taxon>
        <taxon>Bacillati</taxon>
        <taxon>Actinomycetota</taxon>
        <taxon>Actinomycetes</taxon>
        <taxon>Kitasatosporales</taxon>
        <taxon>Streptomycetaceae</taxon>
        <taxon>Streptomyces</taxon>
        <taxon>Streptomyces aurantiacus group</taxon>
    </lineage>
</organism>
<dbReference type="OrthoDB" id="4266624at2"/>
<dbReference type="EMBL" id="CP099468">
    <property type="protein sequence ID" value="USQ86616.1"/>
    <property type="molecule type" value="Genomic_DNA"/>
</dbReference>
<dbReference type="SMART" id="SM00054">
    <property type="entry name" value="EFh"/>
    <property type="match status" value="2"/>
</dbReference>
<dbReference type="PROSITE" id="PS00018">
    <property type="entry name" value="EF_HAND_1"/>
    <property type="match status" value="1"/>
</dbReference>
<keyword evidence="5" id="KW-1185">Reference proteome</keyword>
<dbReference type="GO" id="GO:0005509">
    <property type="term" value="F:calcium ion binding"/>
    <property type="evidence" value="ECO:0007669"/>
    <property type="project" value="InterPro"/>
</dbReference>
<evidence type="ECO:0000259" key="1">
    <source>
        <dbReference type="PROSITE" id="PS50222"/>
    </source>
</evidence>
<dbReference type="SUPFAM" id="SSF47473">
    <property type="entry name" value="EF-hand"/>
    <property type="match status" value="1"/>
</dbReference>
<evidence type="ECO:0000313" key="3">
    <source>
        <dbReference type="EMBL" id="USQ86616.1"/>
    </source>
</evidence>
<dbReference type="PROSITE" id="PS50222">
    <property type="entry name" value="EF_HAND_2"/>
    <property type="match status" value="1"/>
</dbReference>
<dbReference type="Pfam" id="PF13499">
    <property type="entry name" value="EF-hand_7"/>
    <property type="match status" value="1"/>
</dbReference>
<gene>
    <name evidence="2" type="ORF">BM536_006550</name>
    <name evidence="3" type="ORF">NFX46_24675</name>
</gene>
<reference evidence="3" key="4">
    <citation type="submission" date="2022-06" db="EMBL/GenBank/DDBJ databases">
        <title>Complete genome sequence of soil microorganisms Streptomyces sp. Qhu-M197 isolated from Alpine meadows habitats on the Tibetan Plateau.</title>
        <authorList>
            <person name="Zhang B."/>
            <person name="Xiang X."/>
            <person name="Fan J."/>
        </authorList>
    </citation>
    <scope>NUCLEOTIDE SEQUENCE</scope>
    <source>
        <strain evidence="3">Qhu-M197</strain>
    </source>
</reference>
<sequence length="84" mass="8953">MSDKARKLFEALDLDANGTLTREEVITALRTKGPTLVASGDLPVWALGDADAASALFDAADQNGDAVLTLEEFTAVVDRRFGWA</sequence>
<feature type="domain" description="EF-hand" evidence="1">
    <location>
        <begin position="1"/>
        <end position="35"/>
    </location>
</feature>
<dbReference type="AlphaFoldDB" id="A0A1V6MXF1"/>
<proteinExistence type="predicted"/>
<dbReference type="InterPro" id="IPR002048">
    <property type="entry name" value="EF_hand_dom"/>
</dbReference>
<protein>
    <submittedName>
        <fullName evidence="2">Calcium-binding protein</fullName>
    </submittedName>
    <submittedName>
        <fullName evidence="3">EF-hand domain-containing protein</fullName>
    </submittedName>
</protein>
<reference evidence="4" key="2">
    <citation type="submission" date="2016-11" db="EMBL/GenBank/DDBJ databases">
        <authorList>
            <person name="Schniete J.K."/>
            <person name="Salih T."/>
            <person name="Algora Gallardo L."/>
            <person name="Martinez Fernandez S."/>
            <person name="Herron P.R."/>
        </authorList>
    </citation>
    <scope>NUCLEOTIDE SEQUENCE [LARGE SCALE GENOMIC DNA]</scope>
    <source>
        <strain evidence="4">DSM 41896</strain>
    </source>
</reference>
<dbReference type="Gene3D" id="1.10.238.10">
    <property type="entry name" value="EF-hand"/>
    <property type="match status" value="1"/>
</dbReference>
<evidence type="ECO:0000313" key="4">
    <source>
        <dbReference type="Proteomes" id="UP000184286"/>
    </source>
</evidence>
<dbReference type="Proteomes" id="UP001056374">
    <property type="component" value="Chromosome"/>
</dbReference>
<dbReference type="CDD" id="cd00051">
    <property type="entry name" value="EFh"/>
    <property type="match status" value="1"/>
</dbReference>
<evidence type="ECO:0000313" key="2">
    <source>
        <dbReference type="EMBL" id="OQD57006.1"/>
    </source>
</evidence>
<reference evidence="2 4" key="3">
    <citation type="submission" date="2017-02" db="EMBL/GenBank/DDBJ databases">
        <title>Draft genome sequence of Streptomyces phaeoluteigriseus type strain DSM41896.</title>
        <authorList>
            <person name="Salih T.S."/>
            <person name="Algora Gallardo L."/>
            <person name="Melo Santos T."/>
            <person name="Filgueira Martinez S."/>
            <person name="Herron P.R."/>
        </authorList>
    </citation>
    <scope>NUCLEOTIDE SEQUENCE [LARGE SCALE GENOMIC DNA]</scope>
    <source>
        <strain evidence="2 4">DSM 41896</strain>
    </source>
</reference>
<accession>A0A1V6MXF1</accession>
<name>A0A1V6MXF1_9ACTN</name>
<dbReference type="RefSeq" id="WP_073491779.1">
    <property type="nucleotide sequence ID" value="NZ_CP099468.1"/>
</dbReference>
<dbReference type="InterPro" id="IPR018247">
    <property type="entry name" value="EF_Hand_1_Ca_BS"/>
</dbReference>
<evidence type="ECO:0000313" key="5">
    <source>
        <dbReference type="Proteomes" id="UP001056374"/>
    </source>
</evidence>
<reference evidence="2" key="1">
    <citation type="submission" date="2016-11" db="EMBL/GenBank/DDBJ databases">
        <authorList>
            <person name="Jaros S."/>
            <person name="Januszkiewicz K."/>
            <person name="Wedrychowicz H."/>
        </authorList>
    </citation>
    <scope>NUCLEOTIDE SEQUENCE [LARGE SCALE GENOMIC DNA]</scope>
    <source>
        <strain evidence="2">DSM 41896</strain>
    </source>
</reference>
<dbReference type="STRING" id="114686.BM536_006550"/>